<accession>A0A142BJ66</accession>
<dbReference type="KEGG" id="emp:EZMO1_4904"/>
<dbReference type="Proteomes" id="UP000071065">
    <property type="component" value="Chromosome"/>
</dbReference>
<protein>
    <submittedName>
        <fullName evidence="1">Uncharacterized protein</fullName>
    </submittedName>
</protein>
<dbReference type="Pfam" id="PF14350">
    <property type="entry name" value="Beta_protein"/>
    <property type="match status" value="1"/>
</dbReference>
<dbReference type="PATRIC" id="fig|570277.3.peg.5239"/>
<dbReference type="RefSeq" id="WP_051790199.1">
    <property type="nucleotide sequence ID" value="NZ_CP013251.1"/>
</dbReference>
<organism evidence="1 2">
    <name type="scientific">Endozoicomonas montiporae CL-33</name>
    <dbReference type="NCBI Taxonomy" id="570277"/>
    <lineage>
        <taxon>Bacteria</taxon>
        <taxon>Pseudomonadati</taxon>
        <taxon>Pseudomonadota</taxon>
        <taxon>Gammaproteobacteria</taxon>
        <taxon>Oceanospirillales</taxon>
        <taxon>Endozoicomonadaceae</taxon>
        <taxon>Endozoicomonas</taxon>
    </lineage>
</organism>
<evidence type="ECO:0000313" key="2">
    <source>
        <dbReference type="Proteomes" id="UP000071065"/>
    </source>
</evidence>
<proteinExistence type="predicted"/>
<evidence type="ECO:0000313" key="1">
    <source>
        <dbReference type="EMBL" id="AMO58792.1"/>
    </source>
</evidence>
<gene>
    <name evidence="1" type="ORF">EZMO1_4904</name>
</gene>
<dbReference type="EMBL" id="CP013251">
    <property type="protein sequence ID" value="AMO58792.1"/>
    <property type="molecule type" value="Genomic_DNA"/>
</dbReference>
<sequence>MKPIQDLIYSPVVKTRDAELKGLEQLSSSVKDKILPVYELTKSRKSSRAPDGDIFKRMKKIAEIQQDRPFVLDLCTDEKYINPQIEQLLDESRGYSYWLGFLNIHKNLNIIPMVHLYDDEDFEEVESFVRSAVVDFQVLAVRLPFDLDDIEHYVAPIARCYLRQ</sequence>
<name>A0A142BJ66_9GAMM</name>
<dbReference type="InterPro" id="IPR025683">
    <property type="entry name" value="Protein_beta"/>
</dbReference>
<dbReference type="STRING" id="570277.EZMO1_4904"/>
<dbReference type="AlphaFoldDB" id="A0A142BJ66"/>
<reference evidence="1 2" key="1">
    <citation type="journal article" date="2016" name="Front. Microbiol.">
        <title>Genomic Insight into the Host-Endosymbiont Relationship of Endozoicomonas montiporae CL-33(T) with its Coral Host.</title>
        <authorList>
            <person name="Ding J.-Y."/>
            <person name="Shiu J.-H."/>
            <person name="Chen W.-M."/>
            <person name="Chiang Y.-R."/>
            <person name="Tang S.-L."/>
        </authorList>
    </citation>
    <scope>NUCLEOTIDE SEQUENCE [LARGE SCALE GENOMIC DNA]</scope>
    <source>
        <strain evidence="1 2">CL-33</strain>
    </source>
</reference>